<organism evidence="2 3">
    <name type="scientific">Tieghemostelium lacteum</name>
    <name type="common">Slime mold</name>
    <name type="synonym">Dictyostelium lacteum</name>
    <dbReference type="NCBI Taxonomy" id="361077"/>
    <lineage>
        <taxon>Eukaryota</taxon>
        <taxon>Amoebozoa</taxon>
        <taxon>Evosea</taxon>
        <taxon>Eumycetozoa</taxon>
        <taxon>Dictyostelia</taxon>
        <taxon>Dictyosteliales</taxon>
        <taxon>Raperosteliaceae</taxon>
        <taxon>Tieghemostelium</taxon>
    </lineage>
</organism>
<accession>A0A151ZB92</accession>
<dbReference type="InParanoid" id="A0A151ZB92"/>
<protein>
    <recommendedName>
        <fullName evidence="1">PiggyBac transposable element-derived protein domain-containing protein</fullName>
    </recommendedName>
</protein>
<evidence type="ECO:0000259" key="1">
    <source>
        <dbReference type="Pfam" id="PF13843"/>
    </source>
</evidence>
<dbReference type="Proteomes" id="UP000076078">
    <property type="component" value="Unassembled WGS sequence"/>
</dbReference>
<name>A0A151ZB92_TIELA</name>
<evidence type="ECO:0000313" key="2">
    <source>
        <dbReference type="EMBL" id="KYQ91206.1"/>
    </source>
</evidence>
<feature type="domain" description="PiggyBac transposable element-derived protein" evidence="1">
    <location>
        <begin position="103"/>
        <end position="466"/>
    </location>
</feature>
<evidence type="ECO:0000313" key="3">
    <source>
        <dbReference type="Proteomes" id="UP000076078"/>
    </source>
</evidence>
<dbReference type="OrthoDB" id="5876240at2759"/>
<dbReference type="Pfam" id="PF13843">
    <property type="entry name" value="DDE_Tnp_1_7"/>
    <property type="match status" value="1"/>
</dbReference>
<dbReference type="PANTHER" id="PTHR46599:SF3">
    <property type="entry name" value="PIGGYBAC TRANSPOSABLE ELEMENT-DERIVED PROTEIN 4"/>
    <property type="match status" value="1"/>
</dbReference>
<dbReference type="EMBL" id="LODT01000035">
    <property type="protein sequence ID" value="KYQ91206.1"/>
    <property type="molecule type" value="Genomic_DNA"/>
</dbReference>
<reference evidence="2 3" key="1">
    <citation type="submission" date="2015-12" db="EMBL/GenBank/DDBJ databases">
        <title>Dictyostelia acquired genes for synthesis and detection of signals that induce cell-type specialization by lateral gene transfer from prokaryotes.</title>
        <authorList>
            <person name="Gloeckner G."/>
            <person name="Schaap P."/>
        </authorList>
    </citation>
    <scope>NUCLEOTIDE SEQUENCE [LARGE SCALE GENOMIC DNA]</scope>
    <source>
        <strain evidence="2 3">TK</strain>
    </source>
</reference>
<dbReference type="STRING" id="361077.A0A151ZB92"/>
<dbReference type="PANTHER" id="PTHR46599">
    <property type="entry name" value="PIGGYBAC TRANSPOSABLE ELEMENT-DERIVED PROTEIN 4"/>
    <property type="match status" value="1"/>
</dbReference>
<keyword evidence="3" id="KW-1185">Reference proteome</keyword>
<sequence length="522" mass="61945">MTKLNIPEPCNADSDEENMDEDIMEFSVHDEVEKEYDELYQGYKNYTKKDLLNLLKKANIIYSPNNNKQMLIERLIHFKSTLYHRNQFKEYDTEKFQKFNGKSPSEIFLIFFEEIIDIIVIETNRYIEQENNQELRDTHFPLGITQEVIRVFLTAILLIGSINPSRLESYWDYGLYYTSSVSSLLTYTQFRFLLTHLHFANNQDQNLVESDKLYKITNIMNICKKKFQENWSPHQNIAIDEGIVPSENTAGLKEYIQDKPGRWGYKFWKLVDEKGYLYFFDLYAGKNSVTKEGTDKIWETIVKKLLKESKVLGHNHIIYTDNFFTTIPVSEFLLQNNTHCIGTIRNLKRAIPQELFNDQLVKGDYRYLVLQDSTISLLRINDTKEFLLLNTKFTPNEGVPYHSQSQQRRGVQKYRFPKALESYRSYMGCVNRHDKRLKNTSFYQVSNKWYLSIFWFLLESTVINSFLVYNRTNIKDLKFADFRTKLILELPNGITLRKNKENPVLPFSNLKKINKRKNHPEE</sequence>
<dbReference type="AlphaFoldDB" id="A0A151ZB92"/>
<gene>
    <name evidence="2" type="ORF">DLAC_08129</name>
</gene>
<proteinExistence type="predicted"/>
<comment type="caution">
    <text evidence="2">The sequence shown here is derived from an EMBL/GenBank/DDBJ whole genome shotgun (WGS) entry which is preliminary data.</text>
</comment>
<dbReference type="OMA" id="CCHDAQV"/>
<dbReference type="InterPro" id="IPR029526">
    <property type="entry name" value="PGBD"/>
</dbReference>